<name>A0AAE3VIJ4_9BACT</name>
<sequence length="348" mass="38178">MKYPAFLIVAAFLCTALASALARAEAQAIRIVATTTDLADITRAICGDLAIVTSITTGQEDPHALSAKPGYVVSARDADLWIRIGMELEIGWEGPILRDSRNRRIQVGAPGHLDASTNVIRLDVPTQAITRAMGDVHPMGNPHYWLDPLNGRIVAKTITDKLCDLHPQHQDAFQQNLRNFQNDLDEHMFGQTLVARFGGAKLWRFLNDGTLKPQLAAADLGAGDGWYGLLEPYAGSYVVTYHRSWIYLLERFNLPVLAEMEPLPGVPPSGRHLAKLAQDMRDKQVRVILQEPFYNRKAADLLAKRSPATVLVRANACGGSAEATSYLAMLDSVIRGLHNALSNDTPQP</sequence>
<dbReference type="InterPro" id="IPR006129">
    <property type="entry name" value="AdhesinB"/>
</dbReference>
<organism evidence="2 3">
    <name type="scientific">Oligosphaera ethanolica</name>
    <dbReference type="NCBI Taxonomy" id="760260"/>
    <lineage>
        <taxon>Bacteria</taxon>
        <taxon>Pseudomonadati</taxon>
        <taxon>Lentisphaerota</taxon>
        <taxon>Oligosphaeria</taxon>
        <taxon>Oligosphaerales</taxon>
        <taxon>Oligosphaeraceae</taxon>
        <taxon>Oligosphaera</taxon>
    </lineage>
</organism>
<dbReference type="SUPFAM" id="SSF53807">
    <property type="entry name" value="Helical backbone' metal receptor"/>
    <property type="match status" value="2"/>
</dbReference>
<dbReference type="GO" id="GO:0030001">
    <property type="term" value="P:metal ion transport"/>
    <property type="evidence" value="ECO:0007669"/>
    <property type="project" value="InterPro"/>
</dbReference>
<protein>
    <submittedName>
        <fullName evidence="2">Zinc/manganese transport system substrate-binding protein</fullName>
    </submittedName>
</protein>
<evidence type="ECO:0000256" key="1">
    <source>
        <dbReference type="SAM" id="SignalP"/>
    </source>
</evidence>
<dbReference type="Proteomes" id="UP001238163">
    <property type="component" value="Unassembled WGS sequence"/>
</dbReference>
<feature type="signal peptide" evidence="1">
    <location>
        <begin position="1"/>
        <end position="22"/>
    </location>
</feature>
<dbReference type="Pfam" id="PF01297">
    <property type="entry name" value="ZnuA"/>
    <property type="match status" value="2"/>
</dbReference>
<dbReference type="GO" id="GO:0007155">
    <property type="term" value="P:cell adhesion"/>
    <property type="evidence" value="ECO:0007669"/>
    <property type="project" value="InterPro"/>
</dbReference>
<accession>A0AAE3VIJ4</accession>
<feature type="chain" id="PRO_5042297842" evidence="1">
    <location>
        <begin position="23"/>
        <end position="348"/>
    </location>
</feature>
<evidence type="ECO:0000313" key="3">
    <source>
        <dbReference type="Proteomes" id="UP001238163"/>
    </source>
</evidence>
<reference evidence="2" key="1">
    <citation type="submission" date="2023-07" db="EMBL/GenBank/DDBJ databases">
        <title>Genomic Encyclopedia of Type Strains, Phase IV (KMG-IV): sequencing the most valuable type-strain genomes for metagenomic binning, comparative biology and taxonomic classification.</title>
        <authorList>
            <person name="Goeker M."/>
        </authorList>
    </citation>
    <scope>NUCLEOTIDE SEQUENCE</scope>
    <source>
        <strain evidence="2">DSM 24202</strain>
    </source>
</reference>
<keyword evidence="1" id="KW-0732">Signal</keyword>
<comment type="caution">
    <text evidence="2">The sequence shown here is derived from an EMBL/GenBank/DDBJ whole genome shotgun (WGS) entry which is preliminary data.</text>
</comment>
<dbReference type="RefSeq" id="WP_307262581.1">
    <property type="nucleotide sequence ID" value="NZ_JAUSVL010000001.1"/>
</dbReference>
<dbReference type="EMBL" id="JAUSVL010000001">
    <property type="protein sequence ID" value="MDQ0290749.1"/>
    <property type="molecule type" value="Genomic_DNA"/>
</dbReference>
<dbReference type="GO" id="GO:0046872">
    <property type="term" value="F:metal ion binding"/>
    <property type="evidence" value="ECO:0007669"/>
    <property type="project" value="InterPro"/>
</dbReference>
<dbReference type="AlphaFoldDB" id="A0AAE3VIJ4"/>
<dbReference type="PANTHER" id="PTHR42953">
    <property type="entry name" value="HIGH-AFFINITY ZINC UPTAKE SYSTEM PROTEIN ZNUA-RELATED"/>
    <property type="match status" value="1"/>
</dbReference>
<dbReference type="InterPro" id="IPR006127">
    <property type="entry name" value="ZnuA-like"/>
</dbReference>
<keyword evidence="3" id="KW-1185">Reference proteome</keyword>
<dbReference type="PRINTS" id="PR00691">
    <property type="entry name" value="ADHESINB"/>
</dbReference>
<dbReference type="PANTHER" id="PTHR42953:SF2">
    <property type="entry name" value="ADHESION PROTEIN"/>
    <property type="match status" value="1"/>
</dbReference>
<dbReference type="Gene3D" id="3.40.50.1980">
    <property type="entry name" value="Nitrogenase molybdenum iron protein domain"/>
    <property type="match status" value="2"/>
</dbReference>
<proteinExistence type="predicted"/>
<dbReference type="InterPro" id="IPR050492">
    <property type="entry name" value="Bact_metal-bind_prot9"/>
</dbReference>
<evidence type="ECO:0000313" key="2">
    <source>
        <dbReference type="EMBL" id="MDQ0290749.1"/>
    </source>
</evidence>
<gene>
    <name evidence="2" type="ORF">J3R75_002856</name>
</gene>